<gene>
    <name evidence="2" type="ORF">CPB83DRAFT_871954</name>
</gene>
<reference evidence="2" key="1">
    <citation type="submission" date="2020-11" db="EMBL/GenBank/DDBJ databases">
        <authorList>
            <consortium name="DOE Joint Genome Institute"/>
            <person name="Ahrendt S."/>
            <person name="Riley R."/>
            <person name="Andreopoulos W."/>
            <person name="Labutti K."/>
            <person name="Pangilinan J."/>
            <person name="Ruiz-Duenas F.J."/>
            <person name="Barrasa J.M."/>
            <person name="Sanchez-Garcia M."/>
            <person name="Camarero S."/>
            <person name="Miyauchi S."/>
            <person name="Serrano A."/>
            <person name="Linde D."/>
            <person name="Babiker R."/>
            <person name="Drula E."/>
            <person name="Ayuso-Fernandez I."/>
            <person name="Pacheco R."/>
            <person name="Padilla G."/>
            <person name="Ferreira P."/>
            <person name="Barriuso J."/>
            <person name="Kellner H."/>
            <person name="Castanera R."/>
            <person name="Alfaro M."/>
            <person name="Ramirez L."/>
            <person name="Pisabarro A.G."/>
            <person name="Kuo A."/>
            <person name="Tritt A."/>
            <person name="Lipzen A."/>
            <person name="He G."/>
            <person name="Yan M."/>
            <person name="Ng V."/>
            <person name="Cullen D."/>
            <person name="Martin F."/>
            <person name="Rosso M.-N."/>
            <person name="Henrissat B."/>
            <person name="Hibbett D."/>
            <person name="Martinez A.T."/>
            <person name="Grigoriev I.V."/>
        </authorList>
    </citation>
    <scope>NUCLEOTIDE SEQUENCE</scope>
    <source>
        <strain evidence="2">CBS 506.95</strain>
    </source>
</reference>
<feature type="region of interest" description="Disordered" evidence="1">
    <location>
        <begin position="40"/>
        <end position="292"/>
    </location>
</feature>
<feature type="region of interest" description="Disordered" evidence="1">
    <location>
        <begin position="389"/>
        <end position="410"/>
    </location>
</feature>
<organism evidence="2 3">
    <name type="scientific">Crepidotus variabilis</name>
    <dbReference type="NCBI Taxonomy" id="179855"/>
    <lineage>
        <taxon>Eukaryota</taxon>
        <taxon>Fungi</taxon>
        <taxon>Dikarya</taxon>
        <taxon>Basidiomycota</taxon>
        <taxon>Agaricomycotina</taxon>
        <taxon>Agaricomycetes</taxon>
        <taxon>Agaricomycetidae</taxon>
        <taxon>Agaricales</taxon>
        <taxon>Agaricineae</taxon>
        <taxon>Crepidotaceae</taxon>
        <taxon>Crepidotus</taxon>
    </lineage>
</organism>
<feature type="compositionally biased region" description="Basic and acidic residues" evidence="1">
    <location>
        <begin position="670"/>
        <end position="686"/>
    </location>
</feature>
<dbReference type="AlphaFoldDB" id="A0A9P6E4V7"/>
<feature type="compositionally biased region" description="Polar residues" evidence="1">
    <location>
        <begin position="89"/>
        <end position="98"/>
    </location>
</feature>
<proteinExistence type="predicted"/>
<feature type="region of interest" description="Disordered" evidence="1">
    <location>
        <begin position="445"/>
        <end position="609"/>
    </location>
</feature>
<feature type="compositionally biased region" description="Polar residues" evidence="1">
    <location>
        <begin position="229"/>
        <end position="248"/>
    </location>
</feature>
<accession>A0A9P6E4V7</accession>
<feature type="compositionally biased region" description="Polar residues" evidence="1">
    <location>
        <begin position="118"/>
        <end position="136"/>
    </location>
</feature>
<protein>
    <submittedName>
        <fullName evidence="2">Uncharacterized protein</fullName>
    </submittedName>
</protein>
<feature type="compositionally biased region" description="Basic and acidic residues" evidence="1">
    <location>
        <begin position="276"/>
        <end position="292"/>
    </location>
</feature>
<feature type="compositionally biased region" description="Low complexity" evidence="1">
    <location>
        <begin position="704"/>
        <end position="713"/>
    </location>
</feature>
<dbReference type="OrthoDB" id="3363891at2759"/>
<feature type="compositionally biased region" description="Polar residues" evidence="1">
    <location>
        <begin position="452"/>
        <end position="469"/>
    </location>
</feature>
<name>A0A9P6E4V7_9AGAR</name>
<feature type="compositionally biased region" description="Low complexity" evidence="1">
    <location>
        <begin position="505"/>
        <end position="514"/>
    </location>
</feature>
<feature type="compositionally biased region" description="Low complexity" evidence="1">
    <location>
        <begin position="475"/>
        <end position="493"/>
    </location>
</feature>
<feature type="compositionally biased region" description="Low complexity" evidence="1">
    <location>
        <begin position="105"/>
        <end position="117"/>
    </location>
</feature>
<sequence>MALTQSAQLPGHGPLWDEEVVPALRKRLESESRTLARRISAISISSGDEAVTPNHGERNTYQKQSPLQSTSVQQSYSSSSRKSESSHQYTSDQTTSVSPPRPNGTSAKASKSATPASYQRSRTYSSPHGSNFSKPQPNGVVRPKLNGTKTDPPRPALPRTSADIKPTRIPKVARPPTSGSTSGPSNANGYGSHGAAVTSSHSPELPYRQGSLDHPAPNLRHNNILLPPTTASSSRSTIDLPRGSSTRHGPSGLLNETPPFPTDATMPSGLSQQGRSYEHQLEEDLPRPSIESEERPYEHWYRGEVSRNGGVGELRVGRRQEMLDIANYGHLIGNKKPPTNRLPPGNYVEDLAYQRKRADSIGGLTNKERTRGSVYLDDEHANRIDHILDENPLTDLEDEETDSQSVLTDQFDENDVVSVGAYAYVPSVDDVHSIASSAEQWTTVAGAHEARSTTPTPLGRPSSRQTQNLPPTRIPGPSSRRSSESRSTVNTTSIPAPIIRGASEPPQAHSSSSTPSPPPVAQSSTTPAQNQRAQLGVAANNLAAPAKQKRTVSPASKKGRTPVKSKAKPVQKKDDRKSVAQYPTVEGDELADAIPSWTQPTSREGNWDEVVLPVVARKKGLDRHYEDADGSPQPKKPTDKPVEPAPGTFGFNHSKYRQPQLNDEFIPMDEFGRPAEEDERLSKSEDTVTTPTTLAPDVSFPTRPAASPSPAPFAHYAPTSFKVVEPSITPAQHQQDVEDIQEQEEKGAGCCKCVVM</sequence>
<evidence type="ECO:0000313" key="2">
    <source>
        <dbReference type="EMBL" id="KAF9522584.1"/>
    </source>
</evidence>
<feature type="compositionally biased region" description="Low complexity" evidence="1">
    <location>
        <begin position="68"/>
        <end position="80"/>
    </location>
</feature>
<keyword evidence="3" id="KW-1185">Reference proteome</keyword>
<dbReference type="Proteomes" id="UP000807306">
    <property type="component" value="Unassembled WGS sequence"/>
</dbReference>
<evidence type="ECO:0000256" key="1">
    <source>
        <dbReference type="SAM" id="MobiDB-lite"/>
    </source>
</evidence>
<feature type="region of interest" description="Disordered" evidence="1">
    <location>
        <begin position="621"/>
        <end position="713"/>
    </location>
</feature>
<feature type="compositionally biased region" description="Basic residues" evidence="1">
    <location>
        <begin position="557"/>
        <end position="570"/>
    </location>
</feature>
<feature type="compositionally biased region" description="Low complexity" evidence="1">
    <location>
        <begin position="175"/>
        <end position="185"/>
    </location>
</feature>
<dbReference type="EMBL" id="MU157940">
    <property type="protein sequence ID" value="KAF9522584.1"/>
    <property type="molecule type" value="Genomic_DNA"/>
</dbReference>
<comment type="caution">
    <text evidence="2">The sequence shown here is derived from an EMBL/GenBank/DDBJ whole genome shotgun (WGS) entry which is preliminary data.</text>
</comment>
<evidence type="ECO:0000313" key="3">
    <source>
        <dbReference type="Proteomes" id="UP000807306"/>
    </source>
</evidence>